<keyword evidence="3" id="KW-0732">Signal</keyword>
<keyword evidence="2" id="KW-0812">Transmembrane</keyword>
<evidence type="ECO:0000256" key="2">
    <source>
        <dbReference type="SAM" id="Phobius"/>
    </source>
</evidence>
<sequence length="1194" mass="129371" precursor="true">MRAARVARTVCCLSALLCFASVAWAQETEPDETTNGGQNGAAATSNEQSAIYIPYDRLGEVFEDLNSTVVLPYAEYLKLWRAGQPHATDGGKVDAVITRSAYTVTIDEDVARIQAELTVNVLGKPWVEVPVRFGDAAVGELTVEGEDLEESDVLLRGTGDGAYALLFGKAGQHTVTIELVSRVRTSPDGREFAFETPPVGITTLELTIPEADQTVQITPQIVSLPVDEAANETRVKAGVGATGKISAQWHPRSSAKPEMELLTSVNNRLLVSVEDGLVHTDAYLHFDVLRGSLSQVQVVVPKDHRILDVSADARIKGWRTDEEENRQLVTIELLSESEKDVAVELHTEGKQAEDAFTVAGIGPDGTVYGIHAVGAVRESGQLVVRHSADLELTVVEQQGIMRIEQAQVDERIRGGGLAFKYYNPGFVLRAMVRPVEPRLVVTQATRLVFHDDELRLSAQLNYTVERAGLFELSLLLPENLQVDRVESPAMQDYSIDDESRVLTVLLSSKTQGAIQLLVTGHLDYTAGSADELTLPLLEPQNVERETGTILVFAPPAIEVISDESEVVSAQPMPAPAGQRVGEAVLTSAWNYTRRPVTIPVRTVRKPTRLTAEVGTVIDVKPESTEVVTHVDFIVEYAGVDTFRFMVPEAISDRLQIESVSSDAAAPAIKQKSAADAVDGWVTWTVVMQRDVLGRQRFELRYDLRQATSDNGAEAGDAADDDADAAADDAADADDAAADADADADDAASDDDADDAGTEPADEIEITIVRPLGLEESNNRDAVPLTRARGEILVRKDRSLSVSAVADGSGIEPIDIRELTLISDSGTQAFKYFRQGDDDIVTATLTRQKFEIEEVVATVVRRALVEIVLGEDATATYRCRFRLKTSERQRLEVALPLGMELLGAFVDDREVRLEKTGAQAEVDRERYWIDVARTASSDEEFTLTFQFLWGVSDPPFQSTYGRGGLHLPLPEIGGRETSVAVQQLRVLVWVPETFALVGEPDHFRLDREPRLFSLFMGAPAGSPKVDPDTWIGGETGVPLSLPTDGRVQYSYHSLGSRPAIDVTWWSRARMAGTLSVGLALIGIILLATSWANKLSFLLLLGLAAALMGLWDSHMLAHGLAAARYGLAFVLALWLIHALFGARRATAAAAATPTPPAGTSTTQAAVIPPPGVFEKGTDETSSGEKSSPPPDKDNDS</sequence>
<gene>
    <name evidence="4" type="ORF">Mal4_24940</name>
</gene>
<feature type="chain" id="PRO_5021887606" evidence="3">
    <location>
        <begin position="26"/>
        <end position="1194"/>
    </location>
</feature>
<evidence type="ECO:0000256" key="1">
    <source>
        <dbReference type="SAM" id="MobiDB-lite"/>
    </source>
</evidence>
<name>A0A517Z6W9_9PLAN</name>
<evidence type="ECO:0000313" key="5">
    <source>
        <dbReference type="Proteomes" id="UP000320496"/>
    </source>
</evidence>
<evidence type="ECO:0000313" key="4">
    <source>
        <dbReference type="EMBL" id="QDU38171.1"/>
    </source>
</evidence>
<proteinExistence type="predicted"/>
<feature type="compositionally biased region" description="Acidic residues" evidence="1">
    <location>
        <begin position="716"/>
        <end position="764"/>
    </location>
</feature>
<reference evidence="4 5" key="1">
    <citation type="submission" date="2019-02" db="EMBL/GenBank/DDBJ databases">
        <title>Deep-cultivation of Planctomycetes and their phenomic and genomic characterization uncovers novel biology.</title>
        <authorList>
            <person name="Wiegand S."/>
            <person name="Jogler M."/>
            <person name="Boedeker C."/>
            <person name="Pinto D."/>
            <person name="Vollmers J."/>
            <person name="Rivas-Marin E."/>
            <person name="Kohn T."/>
            <person name="Peeters S.H."/>
            <person name="Heuer A."/>
            <person name="Rast P."/>
            <person name="Oberbeckmann S."/>
            <person name="Bunk B."/>
            <person name="Jeske O."/>
            <person name="Meyerdierks A."/>
            <person name="Storesund J.E."/>
            <person name="Kallscheuer N."/>
            <person name="Luecker S."/>
            <person name="Lage O.M."/>
            <person name="Pohl T."/>
            <person name="Merkel B.J."/>
            <person name="Hornburger P."/>
            <person name="Mueller R.-W."/>
            <person name="Bruemmer F."/>
            <person name="Labrenz M."/>
            <person name="Spormann A.M."/>
            <person name="Op den Camp H."/>
            <person name="Overmann J."/>
            <person name="Amann R."/>
            <person name="Jetten M.S.M."/>
            <person name="Mascher T."/>
            <person name="Medema M.H."/>
            <person name="Devos D.P."/>
            <person name="Kaster A.-K."/>
            <person name="Ovreas L."/>
            <person name="Rohde M."/>
            <person name="Galperin M.Y."/>
            <person name="Jogler C."/>
        </authorList>
    </citation>
    <scope>NUCLEOTIDE SEQUENCE [LARGE SCALE GENOMIC DNA]</scope>
    <source>
        <strain evidence="4 5">Mal4</strain>
    </source>
</reference>
<dbReference type="RefSeq" id="WP_145369483.1">
    <property type="nucleotide sequence ID" value="NZ_CP036275.1"/>
</dbReference>
<feature type="transmembrane region" description="Helical" evidence="2">
    <location>
        <begin position="1093"/>
        <end position="1109"/>
    </location>
</feature>
<keyword evidence="2" id="KW-0472">Membrane</keyword>
<organism evidence="4 5">
    <name type="scientific">Maioricimonas rarisocia</name>
    <dbReference type="NCBI Taxonomy" id="2528026"/>
    <lineage>
        <taxon>Bacteria</taxon>
        <taxon>Pseudomonadati</taxon>
        <taxon>Planctomycetota</taxon>
        <taxon>Planctomycetia</taxon>
        <taxon>Planctomycetales</taxon>
        <taxon>Planctomycetaceae</taxon>
        <taxon>Maioricimonas</taxon>
    </lineage>
</organism>
<feature type="transmembrane region" description="Helical" evidence="2">
    <location>
        <begin position="1063"/>
        <end position="1086"/>
    </location>
</feature>
<dbReference type="OrthoDB" id="207197at2"/>
<feature type="compositionally biased region" description="Low complexity" evidence="1">
    <location>
        <begin position="1149"/>
        <end position="1163"/>
    </location>
</feature>
<dbReference type="AlphaFoldDB" id="A0A517Z6W9"/>
<dbReference type="Proteomes" id="UP000320496">
    <property type="component" value="Chromosome"/>
</dbReference>
<keyword evidence="2" id="KW-1133">Transmembrane helix</keyword>
<feature type="region of interest" description="Disordered" evidence="1">
    <location>
        <begin position="710"/>
        <end position="764"/>
    </location>
</feature>
<feature type="transmembrane region" description="Helical" evidence="2">
    <location>
        <begin position="1115"/>
        <end position="1134"/>
    </location>
</feature>
<dbReference type="EMBL" id="CP036275">
    <property type="protein sequence ID" value="QDU38171.1"/>
    <property type="molecule type" value="Genomic_DNA"/>
</dbReference>
<feature type="region of interest" description="Disordered" evidence="1">
    <location>
        <begin position="1149"/>
        <end position="1194"/>
    </location>
</feature>
<accession>A0A517Z6W9</accession>
<keyword evidence="5" id="KW-1185">Reference proteome</keyword>
<feature type="signal peptide" evidence="3">
    <location>
        <begin position="1"/>
        <end position="25"/>
    </location>
</feature>
<dbReference type="KEGG" id="mri:Mal4_24940"/>
<evidence type="ECO:0000256" key="3">
    <source>
        <dbReference type="SAM" id="SignalP"/>
    </source>
</evidence>
<protein>
    <submittedName>
        <fullName evidence="4">Uncharacterized protein</fullName>
    </submittedName>
</protein>